<gene>
    <name evidence="1" type="ORF">METZ01_LOCUS254012</name>
</gene>
<evidence type="ECO:0000313" key="1">
    <source>
        <dbReference type="EMBL" id="SVC01158.1"/>
    </source>
</evidence>
<accession>A0A382INL0</accession>
<sequence>EIADDSEWVFLIGEHLDSSALTEFVKTNVDGAIVTFLGVTRDSNQGRIVKYLEYEAYQPMAQNKMAEIIKEMRGRWSIGKIAVAHRTGRVNIGETSMVIVVASPHRRPAFEASLYFVDRLKEIVPIWKKEFFEGGEVWIGNTPGDGTVVEHWHK</sequence>
<evidence type="ECO:0008006" key="2">
    <source>
        <dbReference type="Google" id="ProtNLM"/>
    </source>
</evidence>
<dbReference type="CDD" id="cd00756">
    <property type="entry name" value="MoaE"/>
    <property type="match status" value="1"/>
</dbReference>
<reference evidence="1" key="1">
    <citation type="submission" date="2018-05" db="EMBL/GenBank/DDBJ databases">
        <authorList>
            <person name="Lanie J.A."/>
            <person name="Ng W.-L."/>
            <person name="Kazmierczak K.M."/>
            <person name="Andrzejewski T.M."/>
            <person name="Davidsen T.M."/>
            <person name="Wayne K.J."/>
            <person name="Tettelin H."/>
            <person name="Glass J.I."/>
            <person name="Rusch D."/>
            <person name="Podicherti R."/>
            <person name="Tsui H.-C.T."/>
            <person name="Winkler M.E."/>
        </authorList>
    </citation>
    <scope>NUCLEOTIDE SEQUENCE</scope>
</reference>
<organism evidence="1">
    <name type="scientific">marine metagenome</name>
    <dbReference type="NCBI Taxonomy" id="408172"/>
    <lineage>
        <taxon>unclassified sequences</taxon>
        <taxon>metagenomes</taxon>
        <taxon>ecological metagenomes</taxon>
    </lineage>
</organism>
<dbReference type="PANTHER" id="PTHR23404">
    <property type="entry name" value="MOLYBDOPTERIN SYNTHASE RELATED"/>
    <property type="match status" value="1"/>
</dbReference>
<dbReference type="GO" id="GO:0006777">
    <property type="term" value="P:Mo-molybdopterin cofactor biosynthetic process"/>
    <property type="evidence" value="ECO:0007669"/>
    <property type="project" value="InterPro"/>
</dbReference>
<dbReference type="SUPFAM" id="SSF54690">
    <property type="entry name" value="Molybdopterin synthase subunit MoaE"/>
    <property type="match status" value="1"/>
</dbReference>
<dbReference type="Gene3D" id="3.90.1170.40">
    <property type="entry name" value="Molybdopterin biosynthesis MoaE subunit"/>
    <property type="match status" value="1"/>
</dbReference>
<dbReference type="EMBL" id="UINC01068489">
    <property type="protein sequence ID" value="SVC01158.1"/>
    <property type="molecule type" value="Genomic_DNA"/>
</dbReference>
<protein>
    <recommendedName>
        <fullName evidence="2">Molybdopterin synthase catalytic subunit</fullName>
    </recommendedName>
</protein>
<dbReference type="Pfam" id="PF02391">
    <property type="entry name" value="MoaE"/>
    <property type="match status" value="1"/>
</dbReference>
<proteinExistence type="predicted"/>
<dbReference type="AlphaFoldDB" id="A0A382INL0"/>
<name>A0A382INL0_9ZZZZ</name>
<feature type="non-terminal residue" evidence="1">
    <location>
        <position position="1"/>
    </location>
</feature>
<dbReference type="InterPro" id="IPR036563">
    <property type="entry name" value="MoaE_sf"/>
</dbReference>
<dbReference type="InterPro" id="IPR003448">
    <property type="entry name" value="Mopterin_biosynth_MoaE"/>
</dbReference>